<gene>
    <name evidence="1" type="ORF">FCALED_LOCUS5428</name>
</gene>
<dbReference type="OrthoDB" id="2439750at2759"/>
<evidence type="ECO:0000313" key="1">
    <source>
        <dbReference type="EMBL" id="CAG8536446.1"/>
    </source>
</evidence>
<comment type="caution">
    <text evidence="1">The sequence shown here is derived from an EMBL/GenBank/DDBJ whole genome shotgun (WGS) entry which is preliminary data.</text>
</comment>
<dbReference type="Proteomes" id="UP000789570">
    <property type="component" value="Unassembled WGS sequence"/>
</dbReference>
<protein>
    <submittedName>
        <fullName evidence="1">7734_t:CDS:1</fullName>
    </submittedName>
</protein>
<accession>A0A9N9FIT2</accession>
<organism evidence="1 2">
    <name type="scientific">Funneliformis caledonium</name>
    <dbReference type="NCBI Taxonomy" id="1117310"/>
    <lineage>
        <taxon>Eukaryota</taxon>
        <taxon>Fungi</taxon>
        <taxon>Fungi incertae sedis</taxon>
        <taxon>Mucoromycota</taxon>
        <taxon>Glomeromycotina</taxon>
        <taxon>Glomeromycetes</taxon>
        <taxon>Glomerales</taxon>
        <taxon>Glomeraceae</taxon>
        <taxon>Funneliformis</taxon>
    </lineage>
</organism>
<dbReference type="AlphaFoldDB" id="A0A9N9FIT2"/>
<evidence type="ECO:0000313" key="2">
    <source>
        <dbReference type="Proteomes" id="UP000789570"/>
    </source>
</evidence>
<dbReference type="InterPro" id="IPR011009">
    <property type="entry name" value="Kinase-like_dom_sf"/>
</dbReference>
<proteinExistence type="predicted"/>
<sequence length="116" mass="13653">MKKVYYHPNIIKFCGVTESKDEITKKANYLLDAILNGKREIPIPNTNTKFVELYQKCWEYKPDDRPNIQGVMDELNSIDVNCKNYDLYTAEIDDKNDTKQSKNTDNHEELDILDYL</sequence>
<dbReference type="Gene3D" id="1.10.510.10">
    <property type="entry name" value="Transferase(Phosphotransferase) domain 1"/>
    <property type="match status" value="1"/>
</dbReference>
<name>A0A9N9FIT2_9GLOM</name>
<dbReference type="SUPFAM" id="SSF56112">
    <property type="entry name" value="Protein kinase-like (PK-like)"/>
    <property type="match status" value="1"/>
</dbReference>
<reference evidence="1" key="1">
    <citation type="submission" date="2021-06" db="EMBL/GenBank/DDBJ databases">
        <authorList>
            <person name="Kallberg Y."/>
            <person name="Tangrot J."/>
            <person name="Rosling A."/>
        </authorList>
    </citation>
    <scope>NUCLEOTIDE SEQUENCE</scope>
    <source>
        <strain evidence="1">UK204</strain>
    </source>
</reference>
<dbReference type="EMBL" id="CAJVPQ010001174">
    <property type="protein sequence ID" value="CAG8536446.1"/>
    <property type="molecule type" value="Genomic_DNA"/>
</dbReference>
<keyword evidence="2" id="KW-1185">Reference proteome</keyword>